<dbReference type="EMBL" id="JAZGSY010000030">
    <property type="protein sequence ID" value="KAL1842871.1"/>
    <property type="molecule type" value="Genomic_DNA"/>
</dbReference>
<dbReference type="InterPro" id="IPR016024">
    <property type="entry name" value="ARM-type_fold"/>
</dbReference>
<dbReference type="PANTHER" id="PTHR12466:SF8">
    <property type="entry name" value="PARAFIBROMIN"/>
    <property type="match status" value="1"/>
</dbReference>
<dbReference type="InterPro" id="IPR007852">
    <property type="entry name" value="Cdc73/Parafibromin"/>
</dbReference>
<evidence type="ECO:0000256" key="3">
    <source>
        <dbReference type="ARBA" id="ARBA00010427"/>
    </source>
</evidence>
<proteinExistence type="inferred from homology"/>
<evidence type="ECO:0000256" key="5">
    <source>
        <dbReference type="ARBA" id="ARBA00023163"/>
    </source>
</evidence>
<dbReference type="Pfam" id="PF04064">
    <property type="entry name" value="DUF384"/>
    <property type="match status" value="1"/>
</dbReference>
<evidence type="ECO:0000256" key="7">
    <source>
        <dbReference type="SAM" id="MobiDB-lite"/>
    </source>
</evidence>
<dbReference type="PANTHER" id="PTHR12466">
    <property type="entry name" value="CDC73 DOMAIN PROTEIN"/>
    <property type="match status" value="1"/>
</dbReference>
<dbReference type="InterPro" id="IPR031336">
    <property type="entry name" value="CDC73_C"/>
</dbReference>
<feature type="compositionally biased region" description="Acidic residues" evidence="7">
    <location>
        <begin position="333"/>
        <end position="344"/>
    </location>
</feature>
<name>A0ABR3VM77_HUMIN</name>
<comment type="similarity">
    <text evidence="3">Belongs to the CDC73 family.</text>
</comment>
<evidence type="ECO:0000313" key="11">
    <source>
        <dbReference type="EMBL" id="KAL1842871.1"/>
    </source>
</evidence>
<dbReference type="Gene3D" id="1.25.10.10">
    <property type="entry name" value="Leucine-rich Repeat Variant"/>
    <property type="match status" value="1"/>
</dbReference>
<feature type="domain" description="Protein HGH1 C-terminal" evidence="9">
    <location>
        <begin position="283"/>
        <end position="336"/>
    </location>
</feature>
<dbReference type="InterPro" id="IPR007206">
    <property type="entry name" value="Protein_HGH1_C"/>
</dbReference>
<accession>A0ABR3VM77</accession>
<reference evidence="11 12" key="1">
    <citation type="journal article" date="2024" name="Commun. Biol.">
        <title>Comparative genomic analysis of thermophilic fungi reveals convergent evolutionary adaptations and gene losses.</title>
        <authorList>
            <person name="Steindorff A.S."/>
            <person name="Aguilar-Pontes M.V."/>
            <person name="Robinson A.J."/>
            <person name="Andreopoulos B."/>
            <person name="LaButti K."/>
            <person name="Kuo A."/>
            <person name="Mondo S."/>
            <person name="Riley R."/>
            <person name="Otillar R."/>
            <person name="Haridas S."/>
            <person name="Lipzen A."/>
            <person name="Grimwood J."/>
            <person name="Schmutz J."/>
            <person name="Clum A."/>
            <person name="Reid I.D."/>
            <person name="Moisan M.C."/>
            <person name="Butler G."/>
            <person name="Nguyen T.T.M."/>
            <person name="Dewar K."/>
            <person name="Conant G."/>
            <person name="Drula E."/>
            <person name="Henrissat B."/>
            <person name="Hansel C."/>
            <person name="Singer S."/>
            <person name="Hutchinson M.I."/>
            <person name="de Vries R.P."/>
            <person name="Natvig D.O."/>
            <person name="Powell A.J."/>
            <person name="Tsang A."/>
            <person name="Grigoriev I.V."/>
        </authorList>
    </citation>
    <scope>NUCLEOTIDE SEQUENCE [LARGE SCALE GENOMIC DNA]</scope>
    <source>
        <strain evidence="11 12">CBS 620.91</strain>
    </source>
</reference>
<dbReference type="InterPro" id="IPR007205">
    <property type="entry name" value="Protein_HGH1_N"/>
</dbReference>
<feature type="region of interest" description="Disordered" evidence="7">
    <location>
        <begin position="332"/>
        <end position="377"/>
    </location>
</feature>
<dbReference type="InterPro" id="IPR038103">
    <property type="entry name" value="CDC73_C_sf"/>
</dbReference>
<comment type="caution">
    <text evidence="11">The sequence shown here is derived from an EMBL/GenBank/DDBJ whole genome shotgun (WGS) entry which is preliminary data.</text>
</comment>
<dbReference type="SUPFAM" id="SSF48371">
    <property type="entry name" value="ARM repeat"/>
    <property type="match status" value="1"/>
</dbReference>
<comment type="similarity">
    <text evidence="2">Belongs to the HGH1 family.</text>
</comment>
<gene>
    <name evidence="11" type="ORF">VTJ49DRAFT_3888</name>
</gene>
<protein>
    <recommendedName>
        <fullName evidence="4">Protein HGH1 homolog</fullName>
    </recommendedName>
</protein>
<evidence type="ECO:0000256" key="1">
    <source>
        <dbReference type="ARBA" id="ARBA00004123"/>
    </source>
</evidence>
<feature type="domain" description="Cell division control protein 73 C-terminal" evidence="10">
    <location>
        <begin position="625"/>
        <end position="792"/>
    </location>
</feature>
<evidence type="ECO:0000313" key="12">
    <source>
        <dbReference type="Proteomes" id="UP001583172"/>
    </source>
</evidence>
<evidence type="ECO:0000259" key="8">
    <source>
        <dbReference type="Pfam" id="PF04063"/>
    </source>
</evidence>
<feature type="compositionally biased region" description="Polar residues" evidence="7">
    <location>
        <begin position="364"/>
        <end position="374"/>
    </location>
</feature>
<evidence type="ECO:0000256" key="4">
    <source>
        <dbReference type="ARBA" id="ARBA00014076"/>
    </source>
</evidence>
<dbReference type="Pfam" id="PF04063">
    <property type="entry name" value="DUF383"/>
    <property type="match status" value="1"/>
</dbReference>
<dbReference type="Gene3D" id="3.40.50.11990">
    <property type="entry name" value="RNA polymerase II accessory factor, Cdc73 C-terminal domain"/>
    <property type="match status" value="1"/>
</dbReference>
<evidence type="ECO:0000259" key="10">
    <source>
        <dbReference type="Pfam" id="PF05179"/>
    </source>
</evidence>
<keyword evidence="6" id="KW-0539">Nucleus</keyword>
<evidence type="ECO:0000259" key="9">
    <source>
        <dbReference type="Pfam" id="PF04064"/>
    </source>
</evidence>
<evidence type="ECO:0000256" key="2">
    <source>
        <dbReference type="ARBA" id="ARBA00006712"/>
    </source>
</evidence>
<keyword evidence="5" id="KW-0804">Transcription</keyword>
<dbReference type="Proteomes" id="UP001583172">
    <property type="component" value="Unassembled WGS sequence"/>
</dbReference>
<evidence type="ECO:0000256" key="6">
    <source>
        <dbReference type="ARBA" id="ARBA00023242"/>
    </source>
</evidence>
<organism evidence="11 12">
    <name type="scientific">Humicola insolens</name>
    <name type="common">Soft-rot fungus</name>
    <dbReference type="NCBI Taxonomy" id="85995"/>
    <lineage>
        <taxon>Eukaryota</taxon>
        <taxon>Fungi</taxon>
        <taxon>Dikarya</taxon>
        <taxon>Ascomycota</taxon>
        <taxon>Pezizomycotina</taxon>
        <taxon>Sordariomycetes</taxon>
        <taxon>Sordariomycetidae</taxon>
        <taxon>Sordariales</taxon>
        <taxon>Chaetomiaceae</taxon>
        <taxon>Mycothermus</taxon>
    </lineage>
</organism>
<keyword evidence="12" id="KW-1185">Reference proteome</keyword>
<dbReference type="InterPro" id="IPR011989">
    <property type="entry name" value="ARM-like"/>
</dbReference>
<dbReference type="Pfam" id="PF05179">
    <property type="entry name" value="CDC73_C"/>
    <property type="match status" value="1"/>
</dbReference>
<feature type="domain" description="Protein HGH1 N-terminal" evidence="8">
    <location>
        <begin position="94"/>
        <end position="278"/>
    </location>
</feature>
<sequence length="809" mass="89224">MPTELEELVGFIAHPNPSIRKLAAENLVPYSTENPSIFKTEDLTPVKHLKILIRDIPEIAEHAITILINLTGDPRVLEFVASDDRFVGILLGLLVDPKERNANLLAMLLANMAKYDGLKSIATRTQPAPEGLQSHELVLNQLLDLFVRGGDGSYNKHADYDYLAYVLADLSKHPEIRTFFLTEQEYDGVVPLNKIKVFTEHKSDVRRKGVASTIKNVAFDVPAHPTFLDEDKVNILPYILLPITGNEVYPEDEMMNMLPDLQLLPPDKQRDSDNSIIQTHVETLTLLTTTREGRDLMRNVNVYPIIRETHLRVDDDGVREACERLVNVLMADEPNENAEDDDDDNRVVESIRSTQSEPRVCSPPSASAHRQSPPGQLLRAIPLGNPLTANMAASDDPLLLLRQSIAAASKILATTSPDSDEDVPLSKATHLVFTHPKRVAVPLDSPTRFTSANETVQNLRSIYFAWLNRDHAIPEYNAAATKLNEELAGSASVHSLAFVERLVLFTYLEGAQEEGEFIKPLPGAKDAAASAASVAAPGASLKSAAAAARSGKGTLDPRLAQIYSGERRMGDRNSVLRGVKPTDFSHVRKLAAPFITRKPGGSSAQQLTAGGPGPALALNQKPARRPDPIILLSPSASSLLRMANAKAFLEGGRYTPPDYGISGTTASTTPSMLHVSRLLKDIDPTRPTRFILVEGPEQFKPEYWNRVVAVFTTGQAWQFKNYRWSQPAELFKHVLGVYLGWRGEEPPETVRALGHRVLACAVDKWRDPGQPGAETSRWRDREVVEAIWKAIEGNMRAKGWRKDVAPTAI</sequence>
<comment type="subcellular location">
    <subcellularLocation>
        <location evidence="1">Nucleus</location>
    </subcellularLocation>
</comment>